<dbReference type="InterPro" id="IPR016040">
    <property type="entry name" value="NAD(P)-bd_dom"/>
</dbReference>
<dbReference type="Pfam" id="PF13460">
    <property type="entry name" value="NAD_binding_10"/>
    <property type="match status" value="1"/>
</dbReference>
<dbReference type="SUPFAM" id="SSF51735">
    <property type="entry name" value="NAD(P)-binding Rossmann-fold domains"/>
    <property type="match status" value="1"/>
</dbReference>
<dbReference type="PANTHER" id="PTHR15020:SF50">
    <property type="entry name" value="UPF0659 PROTEIN YMR090W"/>
    <property type="match status" value="1"/>
</dbReference>
<comment type="caution">
    <text evidence="2">The sequence shown here is derived from an EMBL/GenBank/DDBJ whole genome shotgun (WGS) entry which is preliminary data.</text>
</comment>
<gene>
    <name evidence="2" type="ORF">QY95_00460</name>
</gene>
<accession>A0A0F5HNN3</accession>
<dbReference type="OrthoDB" id="9803892at2"/>
<dbReference type="PANTHER" id="PTHR15020">
    <property type="entry name" value="FLAVIN REDUCTASE-RELATED"/>
    <property type="match status" value="1"/>
</dbReference>
<name>A0A0F5HNN3_BACTR</name>
<sequence length="213" mass="22980">MNILVIGASGLTGRIIVKKVMEHNQHIARPMIRKAEHTEAMEKLGTKPILADLEQDFSFAMNDVNAVIFAAGSGSSTGHDKTIAVDQEGAKKAVDFAKEKNIERFIMLSSMGTNSLEEAPDSIRPYLEAKRNADDYLIESGLNFTIVRPGALTNDPGTGRIELATQITPMGGAISREDVAEVLVASLLTKETEGKVFEIINGDTPIGDALTRI</sequence>
<dbReference type="EMBL" id="JWIR02000018">
    <property type="protein sequence ID" value="KKB41842.1"/>
    <property type="molecule type" value="Genomic_DNA"/>
</dbReference>
<accession>A0A0F5I9I1</accession>
<reference evidence="2" key="1">
    <citation type="submission" date="2015-02" db="EMBL/GenBank/DDBJ databases">
        <title>Genome Assembly of Bacillaceae bacterium MTCC 8252.</title>
        <authorList>
            <person name="Verma A."/>
            <person name="Khatri I."/>
            <person name="Mual P."/>
            <person name="Subramanian S."/>
            <person name="Krishnamurthi S."/>
        </authorList>
    </citation>
    <scope>NUCLEOTIDE SEQUENCE [LARGE SCALE GENOMIC DNA]</scope>
    <source>
        <strain evidence="2">MTCC 8252</strain>
    </source>
</reference>
<protein>
    <submittedName>
        <fullName evidence="2">Conserved protein YhfK</fullName>
    </submittedName>
</protein>
<evidence type="ECO:0000313" key="3">
    <source>
        <dbReference type="Proteomes" id="UP000031563"/>
    </source>
</evidence>
<dbReference type="RefSeq" id="WP_039235161.1">
    <property type="nucleotide sequence ID" value="NZ_JWIR02000018.1"/>
</dbReference>
<dbReference type="InterPro" id="IPR036291">
    <property type="entry name" value="NAD(P)-bd_dom_sf"/>
</dbReference>
<dbReference type="Proteomes" id="UP000031563">
    <property type="component" value="Unassembled WGS sequence"/>
</dbReference>
<dbReference type="STRING" id="1221996.QY95_00460"/>
<feature type="domain" description="NAD(P)-binding" evidence="1">
    <location>
        <begin position="7"/>
        <end position="187"/>
    </location>
</feature>
<dbReference type="Gene3D" id="3.40.50.720">
    <property type="entry name" value="NAD(P)-binding Rossmann-like Domain"/>
    <property type="match status" value="1"/>
</dbReference>
<dbReference type="CDD" id="cd05243">
    <property type="entry name" value="SDR_a5"/>
    <property type="match status" value="1"/>
</dbReference>
<organism evidence="2 3">
    <name type="scientific">Bacillus thermotolerans</name>
    <name type="common">Quasibacillus thermotolerans</name>
    <dbReference type="NCBI Taxonomy" id="1221996"/>
    <lineage>
        <taxon>Bacteria</taxon>
        <taxon>Bacillati</taxon>
        <taxon>Bacillota</taxon>
        <taxon>Bacilli</taxon>
        <taxon>Bacillales</taxon>
        <taxon>Bacillaceae</taxon>
        <taxon>Bacillus</taxon>
    </lineage>
</organism>
<keyword evidence="3" id="KW-1185">Reference proteome</keyword>
<evidence type="ECO:0000313" key="2">
    <source>
        <dbReference type="EMBL" id="KKB41842.1"/>
    </source>
</evidence>
<proteinExistence type="predicted"/>
<dbReference type="AlphaFoldDB" id="A0A0F5HNN3"/>
<evidence type="ECO:0000259" key="1">
    <source>
        <dbReference type="Pfam" id="PF13460"/>
    </source>
</evidence>